<dbReference type="Gene3D" id="1.20.58.430">
    <property type="entry name" value="Type IV secretion system, VirB5-domain"/>
    <property type="match status" value="1"/>
</dbReference>
<name>A0A2T5TXF1_9SPHN</name>
<reference evidence="2 3" key="1">
    <citation type="submission" date="2018-04" db="EMBL/GenBank/DDBJ databases">
        <title>Genomic Encyclopedia of Type Strains, Phase III (KMG-III): the genomes of soil and plant-associated and newly described type strains.</title>
        <authorList>
            <person name="Whitman W."/>
        </authorList>
    </citation>
    <scope>NUCLEOTIDE SEQUENCE [LARGE SCALE GENOMIC DNA]</scope>
    <source>
        <strain evidence="2 3">MA-olki</strain>
    </source>
</reference>
<sequence>MSLKHIVMVAAAPVALAAFASPAAAQGIPVFDTSTYVQALAQVQNTVKMIDQGKQQIQQAQDSFNSLSKLTNVNSIAPQLLNSQVRNLLPNTTIDVATLTGGDLTKLGSLSGLASNIQSRYALSASGSSADAAYAQSLKDATGSAAATAALGENTLSVAQTRMQGLDQLREQLSVAKDPKDVMDLQTRISVEQAQLQNDMLKMQAIQMAQAGEANLANSGAEAAAARNAAAFYDANTIRK</sequence>
<protein>
    <submittedName>
        <fullName evidence="2">Type IV secretion system protein VirB5</fullName>
    </submittedName>
</protein>
<dbReference type="RefSeq" id="WP_107955822.1">
    <property type="nucleotide sequence ID" value="NZ_QAYE01000013.1"/>
</dbReference>
<dbReference type="AlphaFoldDB" id="A0A2T5TXF1"/>
<gene>
    <name evidence="2" type="ORF">C8J25_11313</name>
</gene>
<accession>A0A2T5TXF1</accession>
<keyword evidence="1" id="KW-0732">Signal</keyword>
<comment type="caution">
    <text evidence="2">The sequence shown here is derived from an EMBL/GenBank/DDBJ whole genome shotgun (WGS) entry which is preliminary data.</text>
</comment>
<dbReference type="InterPro" id="IPR014158">
    <property type="entry name" value="T4SS_VirB5"/>
</dbReference>
<dbReference type="InterPro" id="IPR023220">
    <property type="entry name" value="T4SS_VirB5-domain"/>
</dbReference>
<dbReference type="GeneID" id="91007667"/>
<feature type="signal peptide" evidence="1">
    <location>
        <begin position="1"/>
        <end position="25"/>
    </location>
</feature>
<dbReference type="SUPFAM" id="SSF101082">
    <property type="entry name" value="Typo IV secretion system protein TraC"/>
    <property type="match status" value="1"/>
</dbReference>
<evidence type="ECO:0000313" key="3">
    <source>
        <dbReference type="Proteomes" id="UP000244013"/>
    </source>
</evidence>
<dbReference type="OrthoDB" id="7173589at2"/>
<feature type="chain" id="PRO_5015617776" evidence="1">
    <location>
        <begin position="26"/>
        <end position="240"/>
    </location>
</feature>
<evidence type="ECO:0000256" key="1">
    <source>
        <dbReference type="SAM" id="SignalP"/>
    </source>
</evidence>
<dbReference type="Pfam" id="PF07996">
    <property type="entry name" value="T4SS"/>
    <property type="match status" value="1"/>
</dbReference>
<proteinExistence type="predicted"/>
<organism evidence="2 3">
    <name type="scientific">Sphingomonas faeni</name>
    <dbReference type="NCBI Taxonomy" id="185950"/>
    <lineage>
        <taxon>Bacteria</taxon>
        <taxon>Pseudomonadati</taxon>
        <taxon>Pseudomonadota</taxon>
        <taxon>Alphaproteobacteria</taxon>
        <taxon>Sphingomonadales</taxon>
        <taxon>Sphingomonadaceae</taxon>
        <taxon>Sphingomonas</taxon>
    </lineage>
</organism>
<dbReference type="CDD" id="cd14262">
    <property type="entry name" value="VirB5_like"/>
    <property type="match status" value="1"/>
</dbReference>
<evidence type="ECO:0000313" key="2">
    <source>
        <dbReference type="EMBL" id="PTW43950.1"/>
    </source>
</evidence>
<dbReference type="Proteomes" id="UP000244013">
    <property type="component" value="Unassembled WGS sequence"/>
</dbReference>
<dbReference type="EMBL" id="QAYE01000013">
    <property type="protein sequence ID" value="PTW43950.1"/>
    <property type="molecule type" value="Genomic_DNA"/>
</dbReference>